<keyword evidence="5 10" id="KW-0720">Serine protease</keyword>
<dbReference type="GO" id="GO:0005576">
    <property type="term" value="C:extracellular region"/>
    <property type="evidence" value="ECO:0007669"/>
    <property type="project" value="UniProtKB-SubCell"/>
</dbReference>
<evidence type="ECO:0000259" key="12">
    <source>
        <dbReference type="PROSITE" id="PS50240"/>
    </source>
</evidence>
<dbReference type="InterPro" id="IPR009003">
    <property type="entry name" value="Peptidase_S1_PA"/>
</dbReference>
<keyword evidence="11" id="KW-0812">Transmembrane</keyword>
<dbReference type="PANTHER" id="PTHR24252">
    <property type="entry name" value="ACROSIN-RELATED"/>
    <property type="match status" value="1"/>
</dbReference>
<dbReference type="CDD" id="cd00190">
    <property type="entry name" value="Tryp_SPc"/>
    <property type="match status" value="1"/>
</dbReference>
<dbReference type="InterPro" id="IPR001314">
    <property type="entry name" value="Peptidase_S1A"/>
</dbReference>
<dbReference type="InterPro" id="IPR033116">
    <property type="entry name" value="TRYPSIN_SER"/>
</dbReference>
<organism evidence="13 14">
    <name type="scientific">Vespula maculifrons</name>
    <name type="common">Eastern yellow jacket</name>
    <name type="synonym">Wasp</name>
    <dbReference type="NCBI Taxonomy" id="7453"/>
    <lineage>
        <taxon>Eukaryota</taxon>
        <taxon>Metazoa</taxon>
        <taxon>Ecdysozoa</taxon>
        <taxon>Arthropoda</taxon>
        <taxon>Hexapoda</taxon>
        <taxon>Insecta</taxon>
        <taxon>Pterygota</taxon>
        <taxon>Neoptera</taxon>
        <taxon>Endopterygota</taxon>
        <taxon>Hymenoptera</taxon>
        <taxon>Apocrita</taxon>
        <taxon>Aculeata</taxon>
        <taxon>Vespoidea</taxon>
        <taxon>Vespidae</taxon>
        <taxon>Vespinae</taxon>
        <taxon>Vespula</taxon>
    </lineage>
</organism>
<dbReference type="GO" id="GO:0004252">
    <property type="term" value="F:serine-type endopeptidase activity"/>
    <property type="evidence" value="ECO:0007669"/>
    <property type="project" value="UniProtKB-EC"/>
</dbReference>
<evidence type="ECO:0000256" key="7">
    <source>
        <dbReference type="ARBA" id="ARBA00044036"/>
    </source>
</evidence>
<accession>A0ABD2BB24</accession>
<evidence type="ECO:0000256" key="5">
    <source>
        <dbReference type="ARBA" id="ARBA00022825"/>
    </source>
</evidence>
<keyword evidence="6" id="KW-1015">Disulfide bond</keyword>
<comment type="caution">
    <text evidence="13">The sequence shown here is derived from an EMBL/GenBank/DDBJ whole genome shotgun (WGS) entry which is preliminary data.</text>
</comment>
<dbReference type="PROSITE" id="PS00134">
    <property type="entry name" value="TRYPSIN_HIS"/>
    <property type="match status" value="1"/>
</dbReference>
<keyword evidence="11" id="KW-0472">Membrane</keyword>
<keyword evidence="3 10" id="KW-0645">Protease</keyword>
<dbReference type="Gene3D" id="2.40.10.10">
    <property type="entry name" value="Trypsin-like serine proteases"/>
    <property type="match status" value="1"/>
</dbReference>
<evidence type="ECO:0000256" key="1">
    <source>
        <dbReference type="ARBA" id="ARBA00004239"/>
    </source>
</evidence>
<dbReference type="Pfam" id="PF00089">
    <property type="entry name" value="Trypsin"/>
    <property type="match status" value="1"/>
</dbReference>
<evidence type="ECO:0000256" key="8">
    <source>
        <dbReference type="ARBA" id="ARBA00074500"/>
    </source>
</evidence>
<dbReference type="EMBL" id="JAYRBN010000091">
    <property type="protein sequence ID" value="KAL2729938.1"/>
    <property type="molecule type" value="Genomic_DNA"/>
</dbReference>
<keyword evidence="11" id="KW-1133">Transmembrane helix</keyword>
<dbReference type="Proteomes" id="UP001607303">
    <property type="component" value="Unassembled WGS sequence"/>
</dbReference>
<comment type="subcellular location">
    <subcellularLocation>
        <location evidence="1">Secreted</location>
        <location evidence="1">Extracellular space</location>
    </subcellularLocation>
</comment>
<dbReference type="InterPro" id="IPR001254">
    <property type="entry name" value="Trypsin_dom"/>
</dbReference>
<dbReference type="GO" id="GO:0016485">
    <property type="term" value="P:protein processing"/>
    <property type="evidence" value="ECO:0007669"/>
    <property type="project" value="UniProtKB-ARBA"/>
</dbReference>
<name>A0ABD2BB24_VESMC</name>
<keyword evidence="2" id="KW-0964">Secreted</keyword>
<evidence type="ECO:0000313" key="13">
    <source>
        <dbReference type="EMBL" id="KAL2729938.1"/>
    </source>
</evidence>
<evidence type="ECO:0000256" key="2">
    <source>
        <dbReference type="ARBA" id="ARBA00022525"/>
    </source>
</evidence>
<evidence type="ECO:0000256" key="3">
    <source>
        <dbReference type="ARBA" id="ARBA00022670"/>
    </source>
</evidence>
<dbReference type="SUPFAM" id="SSF50494">
    <property type="entry name" value="Trypsin-like serine proteases"/>
    <property type="match status" value="1"/>
</dbReference>
<dbReference type="PROSITE" id="PS00135">
    <property type="entry name" value="TRYPSIN_SER"/>
    <property type="match status" value="1"/>
</dbReference>
<proteinExistence type="predicted"/>
<reference evidence="13 14" key="1">
    <citation type="journal article" date="2024" name="Ann. Entomol. Soc. Am.">
        <title>Genomic analyses of the southern and eastern yellowjacket wasps (Hymenoptera: Vespidae) reveal evolutionary signatures of social life.</title>
        <authorList>
            <person name="Catto M.A."/>
            <person name="Caine P.B."/>
            <person name="Orr S.E."/>
            <person name="Hunt B.G."/>
            <person name="Goodisman M.A.D."/>
        </authorList>
    </citation>
    <scope>NUCLEOTIDE SEQUENCE [LARGE SCALE GENOMIC DNA]</scope>
    <source>
        <strain evidence="13">232</strain>
        <tissue evidence="13">Head and thorax</tissue>
    </source>
</reference>
<dbReference type="PANTHER" id="PTHR24252:SF7">
    <property type="entry name" value="HYALIN"/>
    <property type="match status" value="1"/>
</dbReference>
<evidence type="ECO:0000256" key="4">
    <source>
        <dbReference type="ARBA" id="ARBA00022801"/>
    </source>
</evidence>
<gene>
    <name evidence="13" type="ORF">V1477_015749</name>
</gene>
<dbReference type="EC" id="3.4.21.1" evidence="7"/>
<dbReference type="FunFam" id="2.40.10.10:FF:000047">
    <property type="entry name" value="Trypsin eta"/>
    <property type="match status" value="1"/>
</dbReference>
<dbReference type="PRINTS" id="PR00722">
    <property type="entry name" value="CHYMOTRYPSIN"/>
</dbReference>
<evidence type="ECO:0000256" key="9">
    <source>
        <dbReference type="ARBA" id="ARBA00075128"/>
    </source>
</evidence>
<keyword evidence="14" id="KW-1185">Reference proteome</keyword>
<feature type="transmembrane region" description="Helical" evidence="11">
    <location>
        <begin position="6"/>
        <end position="29"/>
    </location>
</feature>
<dbReference type="PROSITE" id="PS50240">
    <property type="entry name" value="TRYPSIN_DOM"/>
    <property type="match status" value="1"/>
</dbReference>
<feature type="domain" description="Peptidase S1" evidence="12">
    <location>
        <begin position="72"/>
        <end position="319"/>
    </location>
</feature>
<dbReference type="AlphaFoldDB" id="A0ABD2BB24"/>
<evidence type="ECO:0000256" key="10">
    <source>
        <dbReference type="RuleBase" id="RU363034"/>
    </source>
</evidence>
<protein>
    <recommendedName>
        <fullName evidence="8">Chymotrypsin-2</fullName>
        <ecNumber evidence="7">3.4.21.1</ecNumber>
    </recommendedName>
    <alternativeName>
        <fullName evidence="9">Chymotrypsin II</fullName>
    </alternativeName>
</protein>
<dbReference type="InterPro" id="IPR043504">
    <property type="entry name" value="Peptidase_S1_PA_chymotrypsin"/>
</dbReference>
<evidence type="ECO:0000256" key="11">
    <source>
        <dbReference type="SAM" id="Phobius"/>
    </source>
</evidence>
<keyword evidence="4 10" id="KW-0378">Hydrolase</keyword>
<sequence>MDPRRQFLSIIIVSFLVLHWNISFIVAIVRKCEKKCEEYGKLVYEIEASPVLRIGAGSNVVSRCAIVETPLIVGGIKAKMAEFPHMAVIGFGRNLSDVSWLCGGSIISERYILTAAHCLESRDNGPAVMVRVGITNLEIREDNFQERKIIRRTKHPDYQLPAKYHDLGLIELDHPLELNSNVRPACLETNFQPPEKQVIATGFGKTSYDAMSTNKDLMKVQLDYITEVSCKKNYQFDLGRRYLPKGFIRNFLCAGIIEGGKDTCQGDSGGPLQRVLARPYCTYSIVGVTSFGKFCAMKNSPAIYTRVSSYLDWIESINFLVAFLYLACIYKFDSHNISMHTNNFSLKNNANSNVMLMLTYLMRIISLTALIKWGEEKIIYRY</sequence>
<evidence type="ECO:0000313" key="14">
    <source>
        <dbReference type="Proteomes" id="UP001607303"/>
    </source>
</evidence>
<dbReference type="SMART" id="SM00020">
    <property type="entry name" value="Tryp_SPc"/>
    <property type="match status" value="1"/>
</dbReference>
<evidence type="ECO:0000256" key="6">
    <source>
        <dbReference type="ARBA" id="ARBA00023157"/>
    </source>
</evidence>
<dbReference type="InterPro" id="IPR018114">
    <property type="entry name" value="TRYPSIN_HIS"/>
</dbReference>